<evidence type="ECO:0000259" key="1">
    <source>
        <dbReference type="Pfam" id="PF20068"/>
    </source>
</evidence>
<dbReference type="Pfam" id="PF20068">
    <property type="entry name" value="Amphi-Trp"/>
    <property type="match status" value="1"/>
</dbReference>
<dbReference type="STRING" id="797299.HALLA_11210"/>
<dbReference type="AlphaFoldDB" id="W0JQ02"/>
<accession>W0JQ02</accession>
<dbReference type="InterPro" id="IPR027598">
    <property type="entry name" value="Amphi-Trp_dom"/>
</dbReference>
<proteinExistence type="predicted"/>
<evidence type="ECO:0000313" key="3">
    <source>
        <dbReference type="Proteomes" id="UP000019024"/>
    </source>
</evidence>
<evidence type="ECO:0000313" key="2">
    <source>
        <dbReference type="EMBL" id="AHF99346.1"/>
    </source>
</evidence>
<dbReference type="NCBIfam" id="TIGR04354">
    <property type="entry name" value="amphi-Trp"/>
    <property type="match status" value="1"/>
</dbReference>
<dbReference type="EMBL" id="CP007055">
    <property type="protein sequence ID" value="AHF99346.1"/>
    <property type="molecule type" value="Genomic_DNA"/>
</dbReference>
<feature type="domain" description="Amphi-Trp" evidence="1">
    <location>
        <begin position="4"/>
        <end position="86"/>
    </location>
</feature>
<gene>
    <name evidence="2" type="ORF">HALLA_11210</name>
</gene>
<sequence length="95" mass="11040">MSDEETEVEYEGTLSREDIATHFETFAENLRESDGFDIEIGDEAVSISPPDSLEFEVELEDEPEDDGVERSIEFELEWMRTDEEDPLPESKEFEE</sequence>
<name>W0JQ02_9EURY</name>
<dbReference type="RefSeq" id="WP_049952549.1">
    <property type="nucleotide sequence ID" value="NZ_CP007055.1"/>
</dbReference>
<dbReference type="GeneID" id="25145028"/>
<protein>
    <recommendedName>
        <fullName evidence="1">Amphi-Trp domain-containing protein</fullName>
    </recommendedName>
</protein>
<dbReference type="HOGENOM" id="CLU_160437_0_0_2"/>
<dbReference type="eggNOG" id="arCOG04789">
    <property type="taxonomic scope" value="Archaea"/>
</dbReference>
<dbReference type="KEGG" id="hlr:HALLA_11210"/>
<keyword evidence="3" id="KW-1185">Reference proteome</keyword>
<dbReference type="Proteomes" id="UP000019024">
    <property type="component" value="Chromosome"/>
</dbReference>
<reference evidence="2 3" key="1">
    <citation type="submission" date="2014-01" db="EMBL/GenBank/DDBJ databases">
        <authorList>
            <consortium name="DOE Joint Genome Institute"/>
            <person name="Anderson I."/>
            <person name="Huntemann M."/>
            <person name="Han J."/>
            <person name="Chen A."/>
            <person name="Kyrpides N."/>
            <person name="Mavromatis K."/>
            <person name="Markowitz V."/>
            <person name="Palaniappan K."/>
            <person name="Ivanova N."/>
            <person name="Schaumberg A."/>
            <person name="Pati A."/>
            <person name="Liolios K."/>
            <person name="Nordberg H.P."/>
            <person name="Cantor M.N."/>
            <person name="Hua S.X."/>
            <person name="Woyke T."/>
        </authorList>
    </citation>
    <scope>NUCLEOTIDE SEQUENCE [LARGE SCALE GENOMIC DNA]</scope>
    <source>
        <strain evidence="2 3">XH-48</strain>
    </source>
</reference>
<dbReference type="OrthoDB" id="194858at2157"/>
<organism evidence="2 3">
    <name type="scientific">Halostagnicola larsenii XH-48</name>
    <dbReference type="NCBI Taxonomy" id="797299"/>
    <lineage>
        <taxon>Archaea</taxon>
        <taxon>Methanobacteriati</taxon>
        <taxon>Methanobacteriota</taxon>
        <taxon>Stenosarchaea group</taxon>
        <taxon>Halobacteria</taxon>
        <taxon>Halobacteriales</taxon>
        <taxon>Natrialbaceae</taxon>
        <taxon>Halostagnicola</taxon>
    </lineage>
</organism>